<feature type="domain" description="Rho-GAP" evidence="4">
    <location>
        <begin position="467"/>
        <end position="703"/>
    </location>
</feature>
<dbReference type="GO" id="GO:0046578">
    <property type="term" value="P:regulation of Ras protein signal transduction"/>
    <property type="evidence" value="ECO:0007669"/>
    <property type="project" value="TreeGrafter"/>
</dbReference>
<dbReference type="Gene3D" id="2.60.40.150">
    <property type="entry name" value="C2 domain"/>
    <property type="match status" value="1"/>
</dbReference>
<feature type="compositionally biased region" description="Low complexity" evidence="2">
    <location>
        <begin position="761"/>
        <end position="772"/>
    </location>
</feature>
<dbReference type="SMART" id="SM00324">
    <property type="entry name" value="RhoGAP"/>
    <property type="match status" value="1"/>
</dbReference>
<feature type="compositionally biased region" description="Low complexity" evidence="2">
    <location>
        <begin position="731"/>
        <end position="748"/>
    </location>
</feature>
<feature type="region of interest" description="Disordered" evidence="2">
    <location>
        <begin position="1"/>
        <end position="41"/>
    </location>
</feature>
<accession>A0AAW1KN74</accession>
<comment type="caution">
    <text evidence="5">The sequence shown here is derived from an EMBL/GenBank/DDBJ whole genome shotgun (WGS) entry which is preliminary data.</text>
</comment>
<evidence type="ECO:0000313" key="6">
    <source>
        <dbReference type="Proteomes" id="UP001458880"/>
    </source>
</evidence>
<dbReference type="Proteomes" id="UP001458880">
    <property type="component" value="Unassembled WGS sequence"/>
</dbReference>
<evidence type="ECO:0000259" key="4">
    <source>
        <dbReference type="PROSITE" id="PS50238"/>
    </source>
</evidence>
<dbReference type="GO" id="GO:0097060">
    <property type="term" value="C:synaptic membrane"/>
    <property type="evidence" value="ECO:0007669"/>
    <property type="project" value="TreeGrafter"/>
</dbReference>
<dbReference type="Pfam" id="PF00620">
    <property type="entry name" value="RhoGAP"/>
    <property type="match status" value="1"/>
</dbReference>
<evidence type="ECO:0000259" key="3">
    <source>
        <dbReference type="PROSITE" id="PS50004"/>
    </source>
</evidence>
<dbReference type="InterPro" id="IPR035892">
    <property type="entry name" value="C2_domain_sf"/>
</dbReference>
<evidence type="ECO:0000256" key="2">
    <source>
        <dbReference type="SAM" id="MobiDB-lite"/>
    </source>
</evidence>
<feature type="region of interest" description="Disordered" evidence="2">
    <location>
        <begin position="668"/>
        <end position="808"/>
    </location>
</feature>
<dbReference type="GO" id="GO:0007165">
    <property type="term" value="P:signal transduction"/>
    <property type="evidence" value="ECO:0007669"/>
    <property type="project" value="InterPro"/>
</dbReference>
<dbReference type="Gene3D" id="1.10.555.10">
    <property type="entry name" value="Rho GTPase activation protein"/>
    <property type="match status" value="1"/>
</dbReference>
<dbReference type="EMBL" id="JASPKY010000188">
    <property type="protein sequence ID" value="KAK9722427.1"/>
    <property type="molecule type" value="Genomic_DNA"/>
</dbReference>
<protein>
    <submittedName>
        <fullName evidence="5">RhoGAP domain</fullName>
    </submittedName>
</protein>
<gene>
    <name evidence="5" type="ORF">QE152_g19671</name>
</gene>
<dbReference type="InterPro" id="IPR000008">
    <property type="entry name" value="C2_dom"/>
</dbReference>
<feature type="compositionally biased region" description="Polar residues" evidence="2">
    <location>
        <begin position="690"/>
        <end position="703"/>
    </location>
</feature>
<dbReference type="Pfam" id="PF25336">
    <property type="entry name" value="C2_SYDE"/>
    <property type="match status" value="1"/>
</dbReference>
<dbReference type="GO" id="GO:0005096">
    <property type="term" value="F:GTPase activator activity"/>
    <property type="evidence" value="ECO:0007669"/>
    <property type="project" value="UniProtKB-KW"/>
</dbReference>
<keyword evidence="1" id="KW-0343">GTPase activation</keyword>
<dbReference type="AlphaFoldDB" id="A0AAW1KN74"/>
<dbReference type="SMART" id="SM00239">
    <property type="entry name" value="C2"/>
    <property type="match status" value="1"/>
</dbReference>
<dbReference type="PANTHER" id="PTHR46150:SF3">
    <property type="entry name" value="RHO GTPASE-ACTIVATING PROTEIN 100F"/>
    <property type="match status" value="1"/>
</dbReference>
<dbReference type="PROSITE" id="PS50238">
    <property type="entry name" value="RHOGAP"/>
    <property type="match status" value="1"/>
</dbReference>
<dbReference type="GO" id="GO:0030030">
    <property type="term" value="P:cell projection organization"/>
    <property type="evidence" value="ECO:0007669"/>
    <property type="project" value="TreeGrafter"/>
</dbReference>
<dbReference type="InterPro" id="IPR052118">
    <property type="entry name" value="Rho-GAP_regulator"/>
</dbReference>
<dbReference type="InterPro" id="IPR057459">
    <property type="entry name" value="SYDE1/2_C2"/>
</dbReference>
<feature type="region of interest" description="Disordered" evidence="2">
    <location>
        <begin position="188"/>
        <end position="231"/>
    </location>
</feature>
<proteinExistence type="predicted"/>
<evidence type="ECO:0000256" key="1">
    <source>
        <dbReference type="ARBA" id="ARBA00022468"/>
    </source>
</evidence>
<dbReference type="SUPFAM" id="SSF48350">
    <property type="entry name" value="GTPase activation domain, GAP"/>
    <property type="match status" value="1"/>
</dbReference>
<sequence>MAGTLGQSKYGPPPSSTQYGTAAGTLTRRNRGSLDYSSDTEATVGPRTSYYYYSRNQSAIPHSTIPTLGRNNSLTSTDISTKFNSLPRDTRATTRLSMNKRFGERTVSLLQDETDGALSAPEMPSLRHRDEYRQWLSRTPSTSAIYEQIRASRDVLNQQRAARFTYSAENIHAALKDTEGSYYSSYGRPGATSTLDRHFTRSQQQTPSRSLSSQHITSSTSAIASTRSPSMRRMRQLLDLDSVRAGAPSPVPTPSGTLPRGHRQLDINPAEFLKYKIDKSGTTGGGTSISGLSIGPGGQLTSSMMSDEPVSGMLWVHLLAGRGLRASSSTSAATTPVTPSGAAPTIGSTGMRDLYCVLECDRVHKARTVVRTGDLVFDWDESFELDLVNNRELDLLIYSWDPQYRHKLCYKGSVHLPSLLKSGPLHQLALKIEPRGTLYLRLKHTDSQSLYKRRPLTNLTTTPVFGVDLDTVVNRELKTGGVPGGVATGLVSAGQQIPIIIKRCVEEIERRGLDIIGLYRLCGSATKKRILREAFERNSRSVDLTPDNVPDINVITGVLKDYLRELPEPLFTKCLYQMMVDALATALAPPLMLHSSIDSVLGGSAIKSSSTELDYTQPISVLKYLLQIWPIPKHHSGRRGRPPGPRGDSRSALPQGGVVVVQREPFRPLAAPFPPPPRSVALGPRGPVPQVQSQQILGPSSVSKGPYRPLSPRVGPQAAAGGLRPRQVIVSSPGWSPSSSSDSQSGSDSVKHCLPPSRVGSPAVRASPSPAAGIRTSPHHPQQPGYAPPRPSSACVIHPPSSPRLRPRQQPALPVIIPHHHRWPISDQPPSSDTHRQSLVFKVELLRLL</sequence>
<dbReference type="SUPFAM" id="SSF49562">
    <property type="entry name" value="C2 domain (Calcium/lipid-binding domain, CaLB)"/>
    <property type="match status" value="1"/>
</dbReference>
<keyword evidence="6" id="KW-1185">Reference proteome</keyword>
<feature type="region of interest" description="Disordered" evidence="2">
    <location>
        <begin position="634"/>
        <end position="654"/>
    </location>
</feature>
<dbReference type="InterPro" id="IPR008936">
    <property type="entry name" value="Rho_GTPase_activation_prot"/>
</dbReference>
<feature type="compositionally biased region" description="Low complexity" evidence="2">
    <location>
        <begin position="208"/>
        <end position="229"/>
    </location>
</feature>
<dbReference type="GO" id="GO:0016477">
    <property type="term" value="P:cell migration"/>
    <property type="evidence" value="ECO:0007669"/>
    <property type="project" value="TreeGrafter"/>
</dbReference>
<reference evidence="5 6" key="1">
    <citation type="journal article" date="2024" name="BMC Genomics">
        <title>De novo assembly and annotation of Popillia japonica's genome with initial clues to its potential as an invasive pest.</title>
        <authorList>
            <person name="Cucini C."/>
            <person name="Boschi S."/>
            <person name="Funari R."/>
            <person name="Cardaioli E."/>
            <person name="Iannotti N."/>
            <person name="Marturano G."/>
            <person name="Paoli F."/>
            <person name="Bruttini M."/>
            <person name="Carapelli A."/>
            <person name="Frati F."/>
            <person name="Nardi F."/>
        </authorList>
    </citation>
    <scope>NUCLEOTIDE SEQUENCE [LARGE SCALE GENOMIC DNA]</scope>
    <source>
        <strain evidence="5">DMR45628</strain>
    </source>
</reference>
<dbReference type="InterPro" id="IPR000198">
    <property type="entry name" value="RhoGAP_dom"/>
</dbReference>
<feature type="domain" description="C2" evidence="3">
    <location>
        <begin position="296"/>
        <end position="429"/>
    </location>
</feature>
<evidence type="ECO:0000313" key="5">
    <source>
        <dbReference type="EMBL" id="KAK9722427.1"/>
    </source>
</evidence>
<dbReference type="PROSITE" id="PS50004">
    <property type="entry name" value="C2"/>
    <property type="match status" value="1"/>
</dbReference>
<name>A0AAW1KN74_POPJA</name>
<feature type="region of interest" description="Disordered" evidence="2">
    <location>
        <begin position="244"/>
        <end position="263"/>
    </location>
</feature>
<organism evidence="5 6">
    <name type="scientific">Popillia japonica</name>
    <name type="common">Japanese beetle</name>
    <dbReference type="NCBI Taxonomy" id="7064"/>
    <lineage>
        <taxon>Eukaryota</taxon>
        <taxon>Metazoa</taxon>
        <taxon>Ecdysozoa</taxon>
        <taxon>Arthropoda</taxon>
        <taxon>Hexapoda</taxon>
        <taxon>Insecta</taxon>
        <taxon>Pterygota</taxon>
        <taxon>Neoptera</taxon>
        <taxon>Endopterygota</taxon>
        <taxon>Coleoptera</taxon>
        <taxon>Polyphaga</taxon>
        <taxon>Scarabaeiformia</taxon>
        <taxon>Scarabaeidae</taxon>
        <taxon>Rutelinae</taxon>
        <taxon>Popillia</taxon>
    </lineage>
</organism>
<dbReference type="PANTHER" id="PTHR46150">
    <property type="entry name" value="RHO GTPASE-ACTIVATING PROTEIN 100F"/>
    <property type="match status" value="1"/>
</dbReference>